<dbReference type="AlphaFoldDB" id="A0A552LD12"/>
<proteinExistence type="predicted"/>
<dbReference type="PANTHER" id="PTHR10277">
    <property type="entry name" value="HOMOCITRATE SYNTHASE-RELATED"/>
    <property type="match status" value="1"/>
</dbReference>
<evidence type="ECO:0000313" key="1">
    <source>
        <dbReference type="EMBL" id="TRV18093.1"/>
    </source>
</evidence>
<dbReference type="Gene3D" id="3.20.20.70">
    <property type="entry name" value="Aldolase class I"/>
    <property type="match status" value="1"/>
</dbReference>
<organism evidence="1 2">
    <name type="scientific">Microcystis flos-aquae Mf_WU_F_19750830_S460</name>
    <dbReference type="NCBI Taxonomy" id="2486237"/>
    <lineage>
        <taxon>Bacteria</taxon>
        <taxon>Bacillati</taxon>
        <taxon>Cyanobacteriota</taxon>
        <taxon>Cyanophyceae</taxon>
        <taxon>Oscillatoriophycideae</taxon>
        <taxon>Chroococcales</taxon>
        <taxon>Microcystaceae</taxon>
        <taxon>Microcystis</taxon>
    </lineage>
</organism>
<protein>
    <submittedName>
        <fullName evidence="1">Uncharacterized protein</fullName>
    </submittedName>
</protein>
<dbReference type="PANTHER" id="PTHR10277:SF9">
    <property type="entry name" value="2-ISOPROPYLMALATE SYNTHASE 1, CHLOROPLASTIC-RELATED"/>
    <property type="match status" value="1"/>
</dbReference>
<accession>A0A552LD12</accession>
<name>A0A552LD12_9CHRO</name>
<dbReference type="InterPro" id="IPR013785">
    <property type="entry name" value="Aldolase_TIM"/>
</dbReference>
<dbReference type="EMBL" id="SFAN01000154">
    <property type="protein sequence ID" value="TRV18093.1"/>
    <property type="molecule type" value="Genomic_DNA"/>
</dbReference>
<comment type="caution">
    <text evidence="1">The sequence shown here is derived from an EMBL/GenBank/DDBJ whole genome shotgun (WGS) entry which is preliminary data.</text>
</comment>
<dbReference type="GO" id="GO:0009098">
    <property type="term" value="P:L-leucine biosynthetic process"/>
    <property type="evidence" value="ECO:0007669"/>
    <property type="project" value="TreeGrafter"/>
</dbReference>
<evidence type="ECO:0000313" key="2">
    <source>
        <dbReference type="Proteomes" id="UP000320730"/>
    </source>
</evidence>
<sequence length="452" mass="50640">MQPSDKSVLTPEERLQISFFLKVSVLSPEERLKLSSLLKAMESKEQALRNLDPMVLDLSIREPAVGSPIGHVLENKLALLSLARKFGFKEILLATFNVSMPEIEQVDDAFCKLLNERKEDLTGTFGFASPGKFSADQKVFNADISMEKLKKYKIPNAIFDLDITKAYVRVEDRDNYLRELAATIKWTHENIRGDNGGAPRVYINYQDGVDAFFEDWEWVARVTKFLATQPIAAILYEDGKGTALPFQIATLTAMIKGLMPPNIKLLVHMHAGNGMENASIMEALLNGADGIWAGFTREAATNGHAPSSELLANLRRLGNQIVEKKYAFKQMVPIAHEMTKINTGEQTQPDVPIIGRNAYRTIHTFFMQDKNQKMDLAPEAIGAKPGWRITMSSDNAVLRNRLNEVRPGTELDDATANRMRALLRSDLMAGKRIAYDEPNNLIDLYVRATTKP</sequence>
<gene>
    <name evidence="1" type="ORF">EWV40_17900</name>
</gene>
<dbReference type="GO" id="GO:0003852">
    <property type="term" value="F:2-isopropylmalate synthase activity"/>
    <property type="evidence" value="ECO:0007669"/>
    <property type="project" value="TreeGrafter"/>
</dbReference>
<reference evidence="1 2" key="1">
    <citation type="submission" date="2019-01" db="EMBL/GenBank/DDBJ databases">
        <title>Coherence of Microcystis species and biogeography revealed through population genomics.</title>
        <authorList>
            <person name="Perez-Carrascal O.M."/>
            <person name="Terrat Y."/>
            <person name="Giani A."/>
            <person name="Fortin N."/>
            <person name="Tromas N."/>
            <person name="Shapiro B.J."/>
        </authorList>
    </citation>
    <scope>NUCLEOTIDE SEQUENCE [LARGE SCALE GENOMIC DNA]</scope>
    <source>
        <strain evidence="1">Mf_WU_F_19750830_S460</strain>
    </source>
</reference>
<dbReference type="Proteomes" id="UP000320730">
    <property type="component" value="Unassembled WGS sequence"/>
</dbReference>
<dbReference type="SUPFAM" id="SSF51569">
    <property type="entry name" value="Aldolase"/>
    <property type="match status" value="1"/>
</dbReference>
<dbReference type="InterPro" id="IPR050073">
    <property type="entry name" value="2-IPM_HCS-like"/>
</dbReference>